<dbReference type="InParanoid" id="A0A7R8V5M9"/>
<keyword evidence="10" id="KW-0472">Membrane</keyword>
<comment type="pathway">
    <text evidence="2">Glycolipid biosynthesis; glycosylphosphatidylinositol-anchor biosynthesis.</text>
</comment>
<evidence type="ECO:0000313" key="15">
    <source>
        <dbReference type="EMBL" id="CAD7093320.1"/>
    </source>
</evidence>
<dbReference type="GO" id="GO:0000225">
    <property type="term" value="F:N-acetylglucosaminylphosphatidylinositol deacetylase activity"/>
    <property type="evidence" value="ECO:0007669"/>
    <property type="project" value="UniProtKB-EC"/>
</dbReference>
<gene>
    <name evidence="15" type="ORF">HERILL_LOCUS15608</name>
</gene>
<dbReference type="GO" id="GO:0006506">
    <property type="term" value="P:GPI anchor biosynthetic process"/>
    <property type="evidence" value="ECO:0007669"/>
    <property type="project" value="UniProtKB-UniPathway"/>
</dbReference>
<dbReference type="AlphaFoldDB" id="A0A7R8V5M9"/>
<dbReference type="GO" id="GO:0005789">
    <property type="term" value="C:endoplasmic reticulum membrane"/>
    <property type="evidence" value="ECO:0007669"/>
    <property type="project" value="UniProtKB-SubCell"/>
</dbReference>
<evidence type="ECO:0000256" key="4">
    <source>
        <dbReference type="ARBA" id="ARBA00012176"/>
    </source>
</evidence>
<keyword evidence="9" id="KW-1133">Transmembrane helix</keyword>
<evidence type="ECO:0000256" key="2">
    <source>
        <dbReference type="ARBA" id="ARBA00004687"/>
    </source>
</evidence>
<evidence type="ECO:0000256" key="13">
    <source>
        <dbReference type="ARBA" id="ARBA00078401"/>
    </source>
</evidence>
<keyword evidence="5" id="KW-0337">GPI-anchor biosynthesis</keyword>
<dbReference type="FunCoup" id="A0A7R8V5M9">
    <property type="interactions" value="1444"/>
</dbReference>
<comment type="catalytic activity">
    <reaction evidence="14">
        <text>a 6-(N-acetyl-alpha-D-glucosaminyl)-1-(1,2-diacyl-sn-glycero-3-phospho)-1D-myo-inositol + H2O = a 6-(alpha-D-glucosaminyl)-1-(1,2-diacyl-sn-glycero-3-phospho)-1D-myo-inositol + acetate</text>
        <dbReference type="Rhea" id="RHEA:11660"/>
        <dbReference type="ChEBI" id="CHEBI:15377"/>
        <dbReference type="ChEBI" id="CHEBI:30089"/>
        <dbReference type="ChEBI" id="CHEBI:57265"/>
        <dbReference type="ChEBI" id="CHEBI:57997"/>
        <dbReference type="EC" id="3.5.1.89"/>
    </reaction>
    <physiologicalReaction direction="left-to-right" evidence="14">
        <dbReference type="Rhea" id="RHEA:11661"/>
    </physiologicalReaction>
</comment>
<evidence type="ECO:0000313" key="16">
    <source>
        <dbReference type="Proteomes" id="UP000594454"/>
    </source>
</evidence>
<dbReference type="FunFam" id="3.40.50.10320:FF:000002">
    <property type="entry name" value="Probable N-acetylglucosaminyl-phosphatidylinositol de-N-acetylase"/>
    <property type="match status" value="1"/>
</dbReference>
<evidence type="ECO:0000256" key="6">
    <source>
        <dbReference type="ARBA" id="ARBA00022692"/>
    </source>
</evidence>
<dbReference type="Gene3D" id="3.40.50.10320">
    <property type="entry name" value="LmbE-like"/>
    <property type="match status" value="1"/>
</dbReference>
<dbReference type="EC" id="3.5.1.89" evidence="4"/>
<evidence type="ECO:0000256" key="10">
    <source>
        <dbReference type="ARBA" id="ARBA00023136"/>
    </source>
</evidence>
<dbReference type="Proteomes" id="UP000594454">
    <property type="component" value="Chromosome 6"/>
</dbReference>
<sequence>MKFPAWMTGGGDGTFYIRSAYSFLVASSTEALEHIIIVKRFPIRLLSDVRFPDYRRVLFVISHPDDECMFFGPTIRSLTKREDCQVNILCLSKGNYEKQGKLRRDELWKSCSTLGIPQSNITLVNATHLPDDPNVEWKVETIAKIISKAVESLDIQAVITFDRDGVSQHPNHCAVYYATASLCLAGLMPKGCKIYTLDTINIIRKYISLFDLVCTFMMSTNWCIISLKEAKVVRAAMQQHVSQMRWFRRLYIIFSRYMFINSLREINLSDIELEMQIQDS</sequence>
<keyword evidence="8" id="KW-0256">Endoplasmic reticulum</keyword>
<dbReference type="Pfam" id="PF02585">
    <property type="entry name" value="PIG-L"/>
    <property type="match status" value="1"/>
</dbReference>
<keyword evidence="7" id="KW-0378">Hydrolase</keyword>
<accession>A0A7R8V5M9</accession>
<dbReference type="EMBL" id="LR899014">
    <property type="protein sequence ID" value="CAD7093320.1"/>
    <property type="molecule type" value="Genomic_DNA"/>
</dbReference>
<dbReference type="PANTHER" id="PTHR12993">
    <property type="entry name" value="N-ACETYLGLUCOSAMINYL-PHOSPHATIDYLINOSITOL DE-N-ACETYLASE-RELATED"/>
    <property type="match status" value="1"/>
</dbReference>
<evidence type="ECO:0000256" key="7">
    <source>
        <dbReference type="ARBA" id="ARBA00022801"/>
    </source>
</evidence>
<dbReference type="InterPro" id="IPR024078">
    <property type="entry name" value="LmbE-like_dom_sf"/>
</dbReference>
<keyword evidence="16" id="KW-1185">Reference proteome</keyword>
<evidence type="ECO:0000256" key="11">
    <source>
        <dbReference type="ARBA" id="ARBA00060114"/>
    </source>
</evidence>
<name>A0A7R8V5M9_HERIL</name>
<keyword evidence="6" id="KW-0812">Transmembrane</keyword>
<evidence type="ECO:0000256" key="3">
    <source>
        <dbReference type="ARBA" id="ARBA00006066"/>
    </source>
</evidence>
<dbReference type="SUPFAM" id="SSF102588">
    <property type="entry name" value="LmbE-like"/>
    <property type="match status" value="1"/>
</dbReference>
<dbReference type="PANTHER" id="PTHR12993:SF11">
    <property type="entry name" value="N-ACETYLGLUCOSAMINYL-PHOSPHATIDYLINOSITOL DE-N-ACETYLASE"/>
    <property type="match status" value="1"/>
</dbReference>
<dbReference type="InterPro" id="IPR003737">
    <property type="entry name" value="GlcNAc_PI_deacetylase-related"/>
</dbReference>
<evidence type="ECO:0000256" key="14">
    <source>
        <dbReference type="ARBA" id="ARBA00093245"/>
    </source>
</evidence>
<reference evidence="15 16" key="1">
    <citation type="submission" date="2020-11" db="EMBL/GenBank/DDBJ databases">
        <authorList>
            <person name="Wallbank WR R."/>
            <person name="Pardo Diaz C."/>
            <person name="Kozak K."/>
            <person name="Martin S."/>
            <person name="Jiggins C."/>
            <person name="Moest M."/>
            <person name="Warren A I."/>
            <person name="Generalovic N T."/>
            <person name="Byers J.R.P. K."/>
            <person name="Montejo-Kovacevich G."/>
            <person name="Yen C E."/>
        </authorList>
    </citation>
    <scope>NUCLEOTIDE SEQUENCE [LARGE SCALE GENOMIC DNA]</scope>
</reference>
<dbReference type="OrthoDB" id="440160at2759"/>
<evidence type="ECO:0000256" key="5">
    <source>
        <dbReference type="ARBA" id="ARBA00022502"/>
    </source>
</evidence>
<comment type="subcellular location">
    <subcellularLocation>
        <location evidence="1">Endoplasmic reticulum membrane</location>
        <topology evidence="1">Single-pass membrane protein</topology>
    </subcellularLocation>
</comment>
<protein>
    <recommendedName>
        <fullName evidence="12">N-acetylglucosaminyl-phosphatidylinositol de-N-acetylase</fullName>
        <ecNumber evidence="4">3.5.1.89</ecNumber>
    </recommendedName>
    <alternativeName>
        <fullName evidence="13">Phosphatidylinositol-glycan biosynthesis class L protein</fullName>
    </alternativeName>
</protein>
<dbReference type="UniPathway" id="UPA00196"/>
<proteinExistence type="inferred from homology"/>
<comment type="similarity">
    <text evidence="3">Belongs to the PIGL family.</text>
</comment>
<evidence type="ECO:0000256" key="9">
    <source>
        <dbReference type="ARBA" id="ARBA00022989"/>
    </source>
</evidence>
<evidence type="ECO:0000256" key="12">
    <source>
        <dbReference type="ARBA" id="ARBA00070167"/>
    </source>
</evidence>
<evidence type="ECO:0000256" key="1">
    <source>
        <dbReference type="ARBA" id="ARBA00004389"/>
    </source>
</evidence>
<organism evidence="15 16">
    <name type="scientific">Hermetia illucens</name>
    <name type="common">Black soldier fly</name>
    <dbReference type="NCBI Taxonomy" id="343691"/>
    <lineage>
        <taxon>Eukaryota</taxon>
        <taxon>Metazoa</taxon>
        <taxon>Ecdysozoa</taxon>
        <taxon>Arthropoda</taxon>
        <taxon>Hexapoda</taxon>
        <taxon>Insecta</taxon>
        <taxon>Pterygota</taxon>
        <taxon>Neoptera</taxon>
        <taxon>Endopterygota</taxon>
        <taxon>Diptera</taxon>
        <taxon>Brachycera</taxon>
        <taxon>Stratiomyomorpha</taxon>
        <taxon>Stratiomyidae</taxon>
        <taxon>Hermetiinae</taxon>
        <taxon>Hermetia</taxon>
    </lineage>
</organism>
<evidence type="ECO:0000256" key="8">
    <source>
        <dbReference type="ARBA" id="ARBA00022824"/>
    </source>
</evidence>
<comment type="function">
    <text evidence="11">Catalyzes the second step of glycosylphosphatidylinositol (GPI) biosynthesis, which is the de-N-acetylation of N-acetylglucosaminyl-phosphatidylinositol.</text>
</comment>